<protein>
    <submittedName>
        <fullName evidence="1">Uncharacterized protein</fullName>
    </submittedName>
</protein>
<organism evidence="1">
    <name type="scientific">viral metagenome</name>
    <dbReference type="NCBI Taxonomy" id="1070528"/>
    <lineage>
        <taxon>unclassified sequences</taxon>
        <taxon>metagenomes</taxon>
        <taxon>organismal metagenomes</taxon>
    </lineage>
</organism>
<accession>A0A6M3LPY7</accession>
<gene>
    <name evidence="1" type="ORF">MM415B06316_0007</name>
</gene>
<dbReference type="AlphaFoldDB" id="A0A6M3LPY7"/>
<name>A0A6M3LPY7_9ZZZZ</name>
<sequence>MEFPDGTRDRITLALPFEGFDISVEDNSIGKFPTEVRGEFVAMGQYRFDDHEGVAIYSLVALYGCECGLVCSLREQIRELEDEVDKRDEEGIRRSINSLKDSDFGW</sequence>
<reference evidence="1" key="1">
    <citation type="submission" date="2020-03" db="EMBL/GenBank/DDBJ databases">
        <title>The deep terrestrial virosphere.</title>
        <authorList>
            <person name="Holmfeldt K."/>
            <person name="Nilsson E."/>
            <person name="Simone D."/>
            <person name="Lopez-Fernandez M."/>
            <person name="Wu X."/>
            <person name="de Brujin I."/>
            <person name="Lundin D."/>
            <person name="Andersson A."/>
            <person name="Bertilsson S."/>
            <person name="Dopson M."/>
        </authorList>
    </citation>
    <scope>NUCLEOTIDE SEQUENCE</scope>
    <source>
        <strain evidence="1">MM415B06316</strain>
    </source>
</reference>
<evidence type="ECO:0000313" key="1">
    <source>
        <dbReference type="EMBL" id="QJA97356.1"/>
    </source>
</evidence>
<dbReference type="EMBL" id="MT143486">
    <property type="protein sequence ID" value="QJA97356.1"/>
    <property type="molecule type" value="Genomic_DNA"/>
</dbReference>
<proteinExistence type="predicted"/>